<reference evidence="3" key="1">
    <citation type="submission" date="2023-08" db="EMBL/GenBank/DDBJ databases">
        <title>Rhodospirillaceae gen. nov., a novel taxon isolated from the Yangtze River Yuezi River estuary sludge.</title>
        <authorList>
            <person name="Ruan L."/>
        </authorList>
    </citation>
    <scope>NUCLEOTIDE SEQUENCE [LARGE SCALE GENOMIC DNA]</scope>
    <source>
        <strain evidence="3">R-7</strain>
    </source>
</reference>
<dbReference type="EMBL" id="JAUYVI010000003">
    <property type="protein sequence ID" value="MDQ7248094.1"/>
    <property type="molecule type" value="Genomic_DNA"/>
</dbReference>
<sequence>MAILFGCSMPERSGLAQDADAPPLDTGAVTAALHPRTCRALLEARHVTFTFTPPVAEGDCGIALPVRLRSVAIDGNDIAFGAEPVLDCRMAVRLADWIGNVVEPLARHHLGSGLAAIETGPGYVCRKRNNAATGKLSEHAKGNAVDIAAFAVRDGRRIAVRPEDRPPLPVTTFLAAVRSTACGYFLTVLGPGADASHAEHLHLDLAPRGETGFRICE</sequence>
<keyword evidence="3" id="KW-1185">Reference proteome</keyword>
<dbReference type="RefSeq" id="WP_379955539.1">
    <property type="nucleotide sequence ID" value="NZ_JAUYVI010000003.1"/>
</dbReference>
<protein>
    <submittedName>
        <fullName evidence="2">Extensin family protein</fullName>
    </submittedName>
</protein>
<dbReference type="InterPro" id="IPR009683">
    <property type="entry name" value="Extensin-like_C"/>
</dbReference>
<accession>A0ABU0YK54</accession>
<dbReference type="Pfam" id="PF06904">
    <property type="entry name" value="Extensin-like_C"/>
    <property type="match status" value="1"/>
</dbReference>
<feature type="domain" description="Extensin-like C-terminal" evidence="1">
    <location>
        <begin position="37"/>
        <end position="216"/>
    </location>
</feature>
<proteinExistence type="predicted"/>
<dbReference type="Proteomes" id="UP001230156">
    <property type="component" value="Unassembled WGS sequence"/>
</dbReference>
<comment type="caution">
    <text evidence="2">The sequence shown here is derived from an EMBL/GenBank/DDBJ whole genome shotgun (WGS) entry which is preliminary data.</text>
</comment>
<evidence type="ECO:0000313" key="2">
    <source>
        <dbReference type="EMBL" id="MDQ7248094.1"/>
    </source>
</evidence>
<gene>
    <name evidence="2" type="ORF">Q8A70_10475</name>
</gene>
<evidence type="ECO:0000313" key="3">
    <source>
        <dbReference type="Proteomes" id="UP001230156"/>
    </source>
</evidence>
<name>A0ABU0YK54_9PROT</name>
<organism evidence="2 3">
    <name type="scientific">Dongia sedimenti</name>
    <dbReference type="NCBI Taxonomy" id="3064282"/>
    <lineage>
        <taxon>Bacteria</taxon>
        <taxon>Pseudomonadati</taxon>
        <taxon>Pseudomonadota</taxon>
        <taxon>Alphaproteobacteria</taxon>
        <taxon>Rhodospirillales</taxon>
        <taxon>Dongiaceae</taxon>
        <taxon>Dongia</taxon>
    </lineage>
</organism>
<evidence type="ECO:0000259" key="1">
    <source>
        <dbReference type="Pfam" id="PF06904"/>
    </source>
</evidence>